<evidence type="ECO:0000256" key="1">
    <source>
        <dbReference type="ARBA" id="ARBA00001946"/>
    </source>
</evidence>
<evidence type="ECO:0000313" key="4">
    <source>
        <dbReference type="EMBL" id="MDF3299484.1"/>
    </source>
</evidence>
<feature type="domain" description="Nudix hydrolase" evidence="3">
    <location>
        <begin position="169"/>
        <end position="303"/>
    </location>
</feature>
<dbReference type="SUPFAM" id="SSF55811">
    <property type="entry name" value="Nudix"/>
    <property type="match status" value="2"/>
</dbReference>
<dbReference type="EMBL" id="JARJBB010000005">
    <property type="protein sequence ID" value="MDF3299484.1"/>
    <property type="molecule type" value="Genomic_DNA"/>
</dbReference>
<dbReference type="Pfam" id="PF00293">
    <property type="entry name" value="NUDIX"/>
    <property type="match status" value="2"/>
</dbReference>
<dbReference type="Proteomes" id="UP001221150">
    <property type="component" value="Unassembled WGS sequence"/>
</dbReference>
<dbReference type="PROSITE" id="PS00893">
    <property type="entry name" value="NUDIX_BOX"/>
    <property type="match status" value="1"/>
</dbReference>
<reference evidence="4 5" key="1">
    <citation type="submission" date="2023-03" db="EMBL/GenBank/DDBJ databases">
        <title>Draft genome sequence of Streptomyces sp. K1PA1 isolated from peat swamp forest in Thailand.</title>
        <authorList>
            <person name="Klaysubun C."/>
            <person name="Duangmal K."/>
        </authorList>
    </citation>
    <scope>NUCLEOTIDE SEQUENCE [LARGE SCALE GENOMIC DNA]</scope>
    <source>
        <strain evidence="4 5">K1PA1</strain>
    </source>
</reference>
<dbReference type="CDD" id="cd04683">
    <property type="entry name" value="NUDIX_Hydrolase"/>
    <property type="match status" value="1"/>
</dbReference>
<name>A0ABT6A4B1_9ACTN</name>
<dbReference type="PANTHER" id="PTHR43046">
    <property type="entry name" value="GDP-MANNOSE MANNOSYL HYDROLASE"/>
    <property type="match status" value="1"/>
</dbReference>
<dbReference type="InterPro" id="IPR000086">
    <property type="entry name" value="NUDIX_hydrolase_dom"/>
</dbReference>
<feature type="domain" description="Nudix hydrolase" evidence="3">
    <location>
        <begin position="10"/>
        <end position="144"/>
    </location>
</feature>
<dbReference type="PANTHER" id="PTHR43046:SF2">
    <property type="entry name" value="8-OXO-DGTP DIPHOSPHATASE-RELATED"/>
    <property type="match status" value="1"/>
</dbReference>
<dbReference type="PROSITE" id="PS51462">
    <property type="entry name" value="NUDIX"/>
    <property type="match status" value="2"/>
</dbReference>
<evidence type="ECO:0000259" key="3">
    <source>
        <dbReference type="PROSITE" id="PS51462"/>
    </source>
</evidence>
<keyword evidence="5" id="KW-1185">Reference proteome</keyword>
<keyword evidence="2 4" id="KW-0378">Hydrolase</keyword>
<dbReference type="InterPro" id="IPR015797">
    <property type="entry name" value="NUDIX_hydrolase-like_dom_sf"/>
</dbReference>
<organism evidence="4 5">
    <name type="scientific">Streptomyces tropicalis</name>
    <dbReference type="NCBI Taxonomy" id="3034234"/>
    <lineage>
        <taxon>Bacteria</taxon>
        <taxon>Bacillati</taxon>
        <taxon>Actinomycetota</taxon>
        <taxon>Actinomycetes</taxon>
        <taxon>Kitasatosporales</taxon>
        <taxon>Streptomycetaceae</taxon>
        <taxon>Streptomyces</taxon>
    </lineage>
</organism>
<dbReference type="Gene3D" id="3.90.79.10">
    <property type="entry name" value="Nucleoside Triphosphate Pyrophosphohydrolase"/>
    <property type="match status" value="2"/>
</dbReference>
<dbReference type="InterPro" id="IPR020084">
    <property type="entry name" value="NUDIX_hydrolase_CS"/>
</dbReference>
<evidence type="ECO:0000256" key="2">
    <source>
        <dbReference type="ARBA" id="ARBA00022801"/>
    </source>
</evidence>
<dbReference type="GO" id="GO:0016787">
    <property type="term" value="F:hydrolase activity"/>
    <property type="evidence" value="ECO:0007669"/>
    <property type="project" value="UniProtKB-KW"/>
</dbReference>
<dbReference type="RefSeq" id="WP_276109038.1">
    <property type="nucleotide sequence ID" value="NZ_JARJBB010000005.1"/>
</dbReference>
<gene>
    <name evidence="4" type="ORF">P3H78_12730</name>
</gene>
<proteinExistence type="predicted"/>
<comment type="cofactor">
    <cofactor evidence="1">
        <name>Mg(2+)</name>
        <dbReference type="ChEBI" id="CHEBI:18420"/>
    </cofactor>
</comment>
<accession>A0ABT6A4B1</accession>
<evidence type="ECO:0000313" key="5">
    <source>
        <dbReference type="Proteomes" id="UP001221150"/>
    </source>
</evidence>
<comment type="caution">
    <text evidence="4">The sequence shown here is derived from an EMBL/GenBank/DDBJ whole genome shotgun (WGS) entry which is preliminary data.</text>
</comment>
<sequence>MIPLSVQSTGTSPGSTAVLIVNGRGQYLLHLRDANRPICDAGTWSLVGGAPEGSESLHEAVVREIREETGLVLDEVTPYATARPGGPHATTGHVQVYVAHWDGDARALPVTEGILCAWFDVSTMDRLTMCAWAHDVIRAHWAEYGTASPAARGAVPRQPSLPRSGGARTVRQVVGAHLYLENPAGEILLGLRHPDSAFAGELWHFLAGHCEQESAVSCLVREADEEAGLLIRPEDVEFAHAVHLVDEPGGPPRMQLVFRARRWEGEPRLREPDKCLAWTWWRPDHLPEPIVPYTRAAIEGILTGRRYTEMGW</sequence>
<protein>
    <submittedName>
        <fullName evidence="4">NUDIX hydrolase</fullName>
    </submittedName>
</protein>